<gene>
    <name evidence="3" type="ORF">EMK97_05915</name>
</gene>
<keyword evidence="4" id="KW-1185">Reference proteome</keyword>
<evidence type="ECO:0000256" key="1">
    <source>
        <dbReference type="SAM" id="Phobius"/>
    </source>
</evidence>
<evidence type="ECO:0000313" key="3">
    <source>
        <dbReference type="EMBL" id="QBG35286.1"/>
    </source>
</evidence>
<dbReference type="Proteomes" id="UP000290244">
    <property type="component" value="Chromosome"/>
</dbReference>
<dbReference type="RefSeq" id="WP_130600313.1">
    <property type="nucleotide sequence ID" value="NZ_CP034759.1"/>
</dbReference>
<dbReference type="OrthoDB" id="7665907at2"/>
<name>A0A4P6P1S1_9GAMM</name>
<protein>
    <submittedName>
        <fullName evidence="3">Glycosyltransferase</fullName>
    </submittedName>
</protein>
<organism evidence="3 4">
    <name type="scientific">Litorilituus sediminis</name>
    <dbReference type="NCBI Taxonomy" id="718192"/>
    <lineage>
        <taxon>Bacteria</taxon>
        <taxon>Pseudomonadati</taxon>
        <taxon>Pseudomonadota</taxon>
        <taxon>Gammaproteobacteria</taxon>
        <taxon>Alteromonadales</taxon>
        <taxon>Colwelliaceae</taxon>
        <taxon>Litorilituus</taxon>
    </lineage>
</organism>
<dbReference type="KEGG" id="lsd:EMK97_05915"/>
<dbReference type="GO" id="GO:0016740">
    <property type="term" value="F:transferase activity"/>
    <property type="evidence" value="ECO:0007669"/>
    <property type="project" value="UniProtKB-KW"/>
</dbReference>
<feature type="transmembrane region" description="Helical" evidence="1">
    <location>
        <begin position="269"/>
        <end position="288"/>
    </location>
</feature>
<proteinExistence type="predicted"/>
<dbReference type="SUPFAM" id="SSF53448">
    <property type="entry name" value="Nucleotide-diphospho-sugar transferases"/>
    <property type="match status" value="1"/>
</dbReference>
<evidence type="ECO:0000259" key="2">
    <source>
        <dbReference type="Pfam" id="PF00535"/>
    </source>
</evidence>
<keyword evidence="1" id="KW-0472">Membrane</keyword>
<accession>A0A4P6P1S1</accession>
<dbReference type="AlphaFoldDB" id="A0A4P6P1S1"/>
<feature type="domain" description="Glycosyltransferase 2-like" evidence="2">
    <location>
        <begin position="14"/>
        <end position="125"/>
    </location>
</feature>
<reference evidence="3 4" key="1">
    <citation type="submission" date="2018-12" db="EMBL/GenBank/DDBJ databases">
        <title>Complete genome of Litorilituus sediminis.</title>
        <authorList>
            <person name="Liu A."/>
            <person name="Rong J."/>
        </authorList>
    </citation>
    <scope>NUCLEOTIDE SEQUENCE [LARGE SCALE GENOMIC DNA]</scope>
    <source>
        <strain evidence="3 4">JCM 17549</strain>
    </source>
</reference>
<keyword evidence="3" id="KW-0808">Transferase</keyword>
<dbReference type="InterPro" id="IPR029044">
    <property type="entry name" value="Nucleotide-diphossugar_trans"/>
</dbReference>
<dbReference type="EMBL" id="CP034759">
    <property type="protein sequence ID" value="QBG35286.1"/>
    <property type="molecule type" value="Genomic_DNA"/>
</dbReference>
<dbReference type="Gene3D" id="3.90.550.10">
    <property type="entry name" value="Spore Coat Polysaccharide Biosynthesis Protein SpsA, Chain A"/>
    <property type="match status" value="1"/>
</dbReference>
<dbReference type="InterPro" id="IPR001173">
    <property type="entry name" value="Glyco_trans_2-like"/>
</dbReference>
<dbReference type="Pfam" id="PF00535">
    <property type="entry name" value="Glycos_transf_2"/>
    <property type="match status" value="1"/>
</dbReference>
<keyword evidence="1" id="KW-0812">Transmembrane</keyword>
<sequence>MLKKISAATLTYGNRLNFLYQSIDRLLEQGFDMIYVFCNGITKDNYQKLTSKYHGTPVITLYSDTNLGSAGGYYELITHIAQNDDADYVLLLDDDNLVPRNCYQTLMQLDIKEDELYYFHRPDRMLPKLAKEKRQPEFVMGSENSFLGRDIFSKIIKSNSKYAGDIIAAPYGGLLLNKKALDTDILPKKDFYLYADDYEYTNRLVTEYNFKIIFSEDILIEDLEKSFHLRKGSKLLSNRFSNANATQLYYSVRNNTWLGLLRSNSKGQYVSNVVIFSLIFITQFLLTFKLNNIRTYLKAIKDGFTCYLEEKKSKPRHRHINP</sequence>
<keyword evidence="1" id="KW-1133">Transmembrane helix</keyword>
<evidence type="ECO:0000313" key="4">
    <source>
        <dbReference type="Proteomes" id="UP000290244"/>
    </source>
</evidence>